<accession>A0ABP4PM47</accession>
<dbReference type="SUPFAM" id="SSF53756">
    <property type="entry name" value="UDP-Glycosyltransferase/glycogen phosphorylase"/>
    <property type="match status" value="1"/>
</dbReference>
<dbReference type="InterPro" id="IPR050194">
    <property type="entry name" value="Glycosyltransferase_grp1"/>
</dbReference>
<dbReference type="Proteomes" id="UP001501705">
    <property type="component" value="Unassembled WGS sequence"/>
</dbReference>
<protein>
    <recommendedName>
        <fullName evidence="7">Glycosyltransferase involved in cell wall biosynthesis</fullName>
    </recommendedName>
</protein>
<name>A0ABP4PM47_9ACTN</name>
<dbReference type="RefSeq" id="WP_344235646.1">
    <property type="nucleotide sequence ID" value="NZ_BAAAPH010000014.1"/>
</dbReference>
<evidence type="ECO:0008006" key="7">
    <source>
        <dbReference type="Google" id="ProtNLM"/>
    </source>
</evidence>
<comment type="caution">
    <text evidence="5">The sequence shown here is derived from an EMBL/GenBank/DDBJ whole genome shotgun (WGS) entry which is preliminary data.</text>
</comment>
<dbReference type="PANTHER" id="PTHR45947">
    <property type="entry name" value="SULFOQUINOVOSYL TRANSFERASE SQD2"/>
    <property type="match status" value="1"/>
</dbReference>
<evidence type="ECO:0000256" key="2">
    <source>
        <dbReference type="ARBA" id="ARBA00022679"/>
    </source>
</evidence>
<dbReference type="InterPro" id="IPR001296">
    <property type="entry name" value="Glyco_trans_1"/>
</dbReference>
<evidence type="ECO:0000259" key="3">
    <source>
        <dbReference type="Pfam" id="PF00534"/>
    </source>
</evidence>
<evidence type="ECO:0000259" key="4">
    <source>
        <dbReference type="Pfam" id="PF13439"/>
    </source>
</evidence>
<dbReference type="InterPro" id="IPR028098">
    <property type="entry name" value="Glyco_trans_4-like_N"/>
</dbReference>
<sequence length="387" mass="41887">MSEPEIVVATLMRPEGGSGLQAHVRTFSEYLQATGRPVSVVSPFMARSPFVLPVFAARRGIRPFNRPAAVWWHQYWHARYLRSALAAQLADRPDAVIYAQCPISAGVALQVRTTQPVVMVAHFNVSQADEWADEGELPRNGRLYASIRSFEERVLGALDGIVYVSEYTRAGLEERIAPLRHVPHAVVPNAVTTSAPAIDRPAAQTDLITVGRLDSRKNHRYLLEVLAEAAARGHRYTLSVIGDGADRRALQTRAAELGLANQVSFLGYRSDPRQLMRSHRLYCHTSTTESFGIVLVEAMAEGLPVIAGAVGGVPEIVRPGTDGLFWPLDDPSAAAGVLIGLMSDPAARDRMATAAFAGVQARFAAGIAGRRLRDFVAGAAIRQVAAL</sequence>
<dbReference type="PANTHER" id="PTHR45947:SF3">
    <property type="entry name" value="SULFOQUINOVOSYL TRANSFERASE SQD2"/>
    <property type="match status" value="1"/>
</dbReference>
<dbReference type="CDD" id="cd03801">
    <property type="entry name" value="GT4_PimA-like"/>
    <property type="match status" value="1"/>
</dbReference>
<feature type="domain" description="Glycosyltransferase subfamily 4-like N-terminal" evidence="4">
    <location>
        <begin position="18"/>
        <end position="193"/>
    </location>
</feature>
<keyword evidence="1" id="KW-0328">Glycosyltransferase</keyword>
<reference evidence="6" key="1">
    <citation type="journal article" date="2019" name="Int. J. Syst. Evol. Microbiol.">
        <title>The Global Catalogue of Microorganisms (GCM) 10K type strain sequencing project: providing services to taxonomists for standard genome sequencing and annotation.</title>
        <authorList>
            <consortium name="The Broad Institute Genomics Platform"/>
            <consortium name="The Broad Institute Genome Sequencing Center for Infectious Disease"/>
            <person name="Wu L."/>
            <person name="Ma J."/>
        </authorList>
    </citation>
    <scope>NUCLEOTIDE SEQUENCE [LARGE SCALE GENOMIC DNA]</scope>
    <source>
        <strain evidence="6">JCM 15572</strain>
    </source>
</reference>
<feature type="domain" description="Glycosyl transferase family 1" evidence="3">
    <location>
        <begin position="203"/>
        <end position="355"/>
    </location>
</feature>
<dbReference type="Gene3D" id="3.40.50.2000">
    <property type="entry name" value="Glycogen Phosphorylase B"/>
    <property type="match status" value="2"/>
</dbReference>
<keyword evidence="6" id="KW-1185">Reference proteome</keyword>
<keyword evidence="2" id="KW-0808">Transferase</keyword>
<organism evidence="5 6">
    <name type="scientific">Kribbella hippodromi</name>
    <dbReference type="NCBI Taxonomy" id="434347"/>
    <lineage>
        <taxon>Bacteria</taxon>
        <taxon>Bacillati</taxon>
        <taxon>Actinomycetota</taxon>
        <taxon>Actinomycetes</taxon>
        <taxon>Propionibacteriales</taxon>
        <taxon>Kribbellaceae</taxon>
        <taxon>Kribbella</taxon>
    </lineage>
</organism>
<dbReference type="Pfam" id="PF00534">
    <property type="entry name" value="Glycos_transf_1"/>
    <property type="match status" value="1"/>
</dbReference>
<evidence type="ECO:0000313" key="5">
    <source>
        <dbReference type="EMBL" id="GAA1582349.1"/>
    </source>
</evidence>
<dbReference type="EMBL" id="BAAAPH010000014">
    <property type="protein sequence ID" value="GAA1582349.1"/>
    <property type="molecule type" value="Genomic_DNA"/>
</dbReference>
<evidence type="ECO:0000256" key="1">
    <source>
        <dbReference type="ARBA" id="ARBA00022676"/>
    </source>
</evidence>
<dbReference type="Pfam" id="PF13439">
    <property type="entry name" value="Glyco_transf_4"/>
    <property type="match status" value="1"/>
</dbReference>
<proteinExistence type="predicted"/>
<gene>
    <name evidence="5" type="ORF">GCM10009804_43610</name>
</gene>
<evidence type="ECO:0000313" key="6">
    <source>
        <dbReference type="Proteomes" id="UP001501705"/>
    </source>
</evidence>